<proteinExistence type="predicted"/>
<evidence type="ECO:0000313" key="1">
    <source>
        <dbReference type="EMBL" id="GJS67528.1"/>
    </source>
</evidence>
<sequence length="136" mass="15491">MSLITSKERHIREPIWYLDSGCSRSITGVKSYLHKYVEQPGTKMAAVAQNTNNTTIRSILQQEKLTGPKFTNWYRNLRIVLRSEGKLAHLEQPLIPPPYRVASQATRDAYNALYDAHDAVIVGLQQEVLQLPRQST</sequence>
<gene>
    <name evidence="1" type="ORF">Tco_0682092</name>
</gene>
<dbReference type="EMBL" id="BQNB010009725">
    <property type="protein sequence ID" value="GJS67528.1"/>
    <property type="molecule type" value="Genomic_DNA"/>
</dbReference>
<reference evidence="1" key="1">
    <citation type="journal article" date="2022" name="Int. J. Mol. Sci.">
        <title>Draft Genome of Tanacetum Coccineum: Genomic Comparison of Closely Related Tanacetum-Family Plants.</title>
        <authorList>
            <person name="Yamashiro T."/>
            <person name="Shiraishi A."/>
            <person name="Nakayama K."/>
            <person name="Satake H."/>
        </authorList>
    </citation>
    <scope>NUCLEOTIDE SEQUENCE</scope>
</reference>
<protein>
    <submittedName>
        <fullName evidence="1">Uncharacterized protein</fullName>
    </submittedName>
</protein>
<organism evidence="1 2">
    <name type="scientific">Tanacetum coccineum</name>
    <dbReference type="NCBI Taxonomy" id="301880"/>
    <lineage>
        <taxon>Eukaryota</taxon>
        <taxon>Viridiplantae</taxon>
        <taxon>Streptophyta</taxon>
        <taxon>Embryophyta</taxon>
        <taxon>Tracheophyta</taxon>
        <taxon>Spermatophyta</taxon>
        <taxon>Magnoliopsida</taxon>
        <taxon>eudicotyledons</taxon>
        <taxon>Gunneridae</taxon>
        <taxon>Pentapetalae</taxon>
        <taxon>asterids</taxon>
        <taxon>campanulids</taxon>
        <taxon>Asterales</taxon>
        <taxon>Asteraceae</taxon>
        <taxon>Asteroideae</taxon>
        <taxon>Anthemideae</taxon>
        <taxon>Anthemidinae</taxon>
        <taxon>Tanacetum</taxon>
    </lineage>
</organism>
<reference evidence="1" key="2">
    <citation type="submission" date="2022-01" db="EMBL/GenBank/DDBJ databases">
        <authorList>
            <person name="Yamashiro T."/>
            <person name="Shiraishi A."/>
            <person name="Satake H."/>
            <person name="Nakayama K."/>
        </authorList>
    </citation>
    <scope>NUCLEOTIDE SEQUENCE</scope>
</reference>
<dbReference type="Proteomes" id="UP001151760">
    <property type="component" value="Unassembled WGS sequence"/>
</dbReference>
<comment type="caution">
    <text evidence="1">The sequence shown here is derived from an EMBL/GenBank/DDBJ whole genome shotgun (WGS) entry which is preliminary data.</text>
</comment>
<keyword evidence="2" id="KW-1185">Reference proteome</keyword>
<name>A0ABQ4XQ75_9ASTR</name>
<evidence type="ECO:0000313" key="2">
    <source>
        <dbReference type="Proteomes" id="UP001151760"/>
    </source>
</evidence>
<accession>A0ABQ4XQ75</accession>